<protein>
    <recommendedName>
        <fullName evidence="3">Esterase</fullName>
    </recommendedName>
</protein>
<name>A0A1H0UXR7_SELRU</name>
<sequence>MSHFFPRTMLAGWIIRPFRPGIPVGKWKMVSIGSIRRNRWLFLMVTYEYGNPHAVITLVQPVNDHDIAGMDAEVAEIQRLSDKDFCLLAVKVDSWNHDLSPWPSPAVFGKDDFGDGAGELLTAILKLCQDKSKIYYLGGYSLAALFALWAAYQTNKFAGIAAASPSIWFPGFVDYMKSNAIQCPNVYLSLGDKEEKTKNAVMASVGDCIRDGCAWLKEQGLNCTLAWNTGGHFKEPEIRIARAFAWLLSSAALKADKNSHG</sequence>
<reference evidence="1 2" key="1">
    <citation type="submission" date="2016-10" db="EMBL/GenBank/DDBJ databases">
        <authorList>
            <person name="de Groot N.N."/>
        </authorList>
    </citation>
    <scope>NUCLEOTIDE SEQUENCE [LARGE SCALE GENOMIC DNA]</scope>
    <source>
        <strain evidence="1 2">S137</strain>
    </source>
</reference>
<evidence type="ECO:0000313" key="1">
    <source>
        <dbReference type="EMBL" id="SDP70873.1"/>
    </source>
</evidence>
<dbReference type="InterPro" id="IPR029058">
    <property type="entry name" value="AB_hydrolase_fold"/>
</dbReference>
<organism evidence="1 2">
    <name type="scientific">Selenomonas ruminantium</name>
    <dbReference type="NCBI Taxonomy" id="971"/>
    <lineage>
        <taxon>Bacteria</taxon>
        <taxon>Bacillati</taxon>
        <taxon>Bacillota</taxon>
        <taxon>Negativicutes</taxon>
        <taxon>Selenomonadales</taxon>
        <taxon>Selenomonadaceae</taxon>
        <taxon>Selenomonas</taxon>
    </lineage>
</organism>
<evidence type="ECO:0000313" key="2">
    <source>
        <dbReference type="Proteomes" id="UP000182412"/>
    </source>
</evidence>
<dbReference type="Proteomes" id="UP000182412">
    <property type="component" value="Unassembled WGS sequence"/>
</dbReference>
<evidence type="ECO:0008006" key="3">
    <source>
        <dbReference type="Google" id="ProtNLM"/>
    </source>
</evidence>
<gene>
    <name evidence="1" type="ORF">SAMN05216366_14021</name>
</gene>
<dbReference type="AlphaFoldDB" id="A0A1H0UXR7"/>
<accession>A0A1H0UXR7</accession>
<proteinExistence type="predicted"/>
<dbReference type="Gene3D" id="3.40.50.1820">
    <property type="entry name" value="alpha/beta hydrolase"/>
    <property type="match status" value="1"/>
</dbReference>
<dbReference type="SUPFAM" id="SSF53474">
    <property type="entry name" value="alpha/beta-Hydrolases"/>
    <property type="match status" value="1"/>
</dbReference>
<dbReference type="EMBL" id="FNJQ01000040">
    <property type="protein sequence ID" value="SDP70873.1"/>
    <property type="molecule type" value="Genomic_DNA"/>
</dbReference>